<dbReference type="GO" id="GO:0055085">
    <property type="term" value="P:transmembrane transport"/>
    <property type="evidence" value="ECO:0007669"/>
    <property type="project" value="InterPro"/>
</dbReference>
<evidence type="ECO:0000256" key="6">
    <source>
        <dbReference type="ARBA" id="ARBA00023136"/>
    </source>
</evidence>
<dbReference type="InterPro" id="IPR050366">
    <property type="entry name" value="BP-dependent_transpt_permease"/>
</dbReference>
<gene>
    <name evidence="10" type="ORF">E1298_44480</name>
</gene>
<dbReference type="SUPFAM" id="SSF161098">
    <property type="entry name" value="MetI-like"/>
    <property type="match status" value="1"/>
</dbReference>
<feature type="transmembrane region" description="Helical" evidence="7">
    <location>
        <begin position="107"/>
        <end position="127"/>
    </location>
</feature>
<dbReference type="PROSITE" id="PS50928">
    <property type="entry name" value="ABC_TM1"/>
    <property type="match status" value="1"/>
</dbReference>
<evidence type="ECO:0000313" key="11">
    <source>
        <dbReference type="Proteomes" id="UP000294513"/>
    </source>
</evidence>
<protein>
    <submittedName>
        <fullName evidence="10">ABC transporter permease</fullName>
    </submittedName>
</protein>
<accession>A0A4R4ZU41</accession>
<keyword evidence="4 7" id="KW-0812">Transmembrane</keyword>
<keyword evidence="11" id="KW-1185">Reference proteome</keyword>
<dbReference type="PANTHER" id="PTHR43386">
    <property type="entry name" value="OLIGOPEPTIDE TRANSPORT SYSTEM PERMEASE PROTEIN APPC"/>
    <property type="match status" value="1"/>
</dbReference>
<dbReference type="Proteomes" id="UP000294513">
    <property type="component" value="Unassembled WGS sequence"/>
</dbReference>
<keyword evidence="2 7" id="KW-0813">Transport</keyword>
<evidence type="ECO:0000256" key="3">
    <source>
        <dbReference type="ARBA" id="ARBA00022475"/>
    </source>
</evidence>
<feature type="signal peptide" evidence="8">
    <location>
        <begin position="1"/>
        <end position="24"/>
    </location>
</feature>
<feature type="transmembrane region" description="Helical" evidence="7">
    <location>
        <begin position="189"/>
        <end position="211"/>
    </location>
</feature>
<dbReference type="InterPro" id="IPR035906">
    <property type="entry name" value="MetI-like_sf"/>
</dbReference>
<comment type="similarity">
    <text evidence="7">Belongs to the binding-protein-dependent transport system permease family.</text>
</comment>
<dbReference type="RefSeq" id="WP_131903404.1">
    <property type="nucleotide sequence ID" value="NZ_SMKU01000523.1"/>
</dbReference>
<evidence type="ECO:0000313" key="10">
    <source>
        <dbReference type="EMBL" id="TDD62623.1"/>
    </source>
</evidence>
<feature type="transmembrane region" description="Helical" evidence="7">
    <location>
        <begin position="133"/>
        <end position="150"/>
    </location>
</feature>
<feature type="transmembrane region" description="Helical" evidence="7">
    <location>
        <begin position="72"/>
        <end position="95"/>
    </location>
</feature>
<comment type="caution">
    <text evidence="10">The sequence shown here is derived from an EMBL/GenBank/DDBJ whole genome shotgun (WGS) entry which is preliminary data.</text>
</comment>
<dbReference type="Gene3D" id="1.10.3720.10">
    <property type="entry name" value="MetI-like"/>
    <property type="match status" value="1"/>
</dbReference>
<comment type="subcellular location">
    <subcellularLocation>
        <location evidence="1 7">Cell membrane</location>
        <topology evidence="1 7">Multi-pass membrane protein</topology>
    </subcellularLocation>
</comment>
<dbReference type="InterPro" id="IPR000515">
    <property type="entry name" value="MetI-like"/>
</dbReference>
<evidence type="ECO:0000256" key="1">
    <source>
        <dbReference type="ARBA" id="ARBA00004651"/>
    </source>
</evidence>
<evidence type="ECO:0000256" key="4">
    <source>
        <dbReference type="ARBA" id="ARBA00022692"/>
    </source>
</evidence>
<dbReference type="GO" id="GO:0005886">
    <property type="term" value="C:plasma membrane"/>
    <property type="evidence" value="ECO:0007669"/>
    <property type="project" value="UniProtKB-SubCell"/>
</dbReference>
<organism evidence="10 11">
    <name type="scientific">Actinomadura rubrisoli</name>
    <dbReference type="NCBI Taxonomy" id="2530368"/>
    <lineage>
        <taxon>Bacteria</taxon>
        <taxon>Bacillati</taxon>
        <taxon>Actinomycetota</taxon>
        <taxon>Actinomycetes</taxon>
        <taxon>Streptosporangiales</taxon>
        <taxon>Thermomonosporaceae</taxon>
        <taxon>Actinomadura</taxon>
    </lineage>
</organism>
<evidence type="ECO:0000256" key="5">
    <source>
        <dbReference type="ARBA" id="ARBA00022989"/>
    </source>
</evidence>
<feature type="domain" description="ABC transmembrane type-1" evidence="9">
    <location>
        <begin position="68"/>
        <end position="257"/>
    </location>
</feature>
<evidence type="ECO:0000256" key="2">
    <source>
        <dbReference type="ARBA" id="ARBA00022448"/>
    </source>
</evidence>
<feature type="transmembrane region" description="Helical" evidence="7">
    <location>
        <begin position="231"/>
        <end position="253"/>
    </location>
</feature>
<dbReference type="PANTHER" id="PTHR43386:SF1">
    <property type="entry name" value="D,D-DIPEPTIDE TRANSPORT SYSTEM PERMEASE PROTEIN DDPC-RELATED"/>
    <property type="match status" value="1"/>
</dbReference>
<keyword evidence="3" id="KW-1003">Cell membrane</keyword>
<dbReference type="EMBL" id="SMKU01000523">
    <property type="protein sequence ID" value="TDD62623.1"/>
    <property type="molecule type" value="Genomic_DNA"/>
</dbReference>
<proteinExistence type="inferred from homology"/>
<dbReference type="AlphaFoldDB" id="A0A4R4ZU41"/>
<dbReference type="OrthoDB" id="6637947at2"/>
<dbReference type="Pfam" id="PF00528">
    <property type="entry name" value="BPD_transp_1"/>
    <property type="match status" value="1"/>
</dbReference>
<name>A0A4R4ZU41_9ACTN</name>
<sequence>MSARRAGLLAAVAVLAFLAVCAVAPGLVTSRGPEAADPAGVLQAPSAAHPFGTDEVGRDVFARVVHGARVSLATGALATLFGLTTGALAGTVAGFAGRAADAVLMRIVDLLMGFPALLLALFVVAVIGRGTVHIAIAVGVAEFAGYARLTRAEVLRVRSREYVEAARASGLPGPLIAWRHVLPNAVQPVLSAAAIGVGVSMLASSSLSFLGFGPPPPAPEWGGMVAGARDYVALAWWTAAFPGLAVVATILSVRRIGRGTGLLDR</sequence>
<evidence type="ECO:0000256" key="8">
    <source>
        <dbReference type="SAM" id="SignalP"/>
    </source>
</evidence>
<evidence type="ECO:0000259" key="9">
    <source>
        <dbReference type="PROSITE" id="PS50928"/>
    </source>
</evidence>
<keyword evidence="5 7" id="KW-1133">Transmembrane helix</keyword>
<feature type="chain" id="PRO_5038904208" evidence="8">
    <location>
        <begin position="25"/>
        <end position="265"/>
    </location>
</feature>
<dbReference type="CDD" id="cd06261">
    <property type="entry name" value="TM_PBP2"/>
    <property type="match status" value="1"/>
</dbReference>
<reference evidence="10 11" key="1">
    <citation type="submission" date="2019-03" db="EMBL/GenBank/DDBJ databases">
        <title>Draft genome sequences of novel Actinobacteria.</title>
        <authorList>
            <person name="Sahin N."/>
            <person name="Ay H."/>
            <person name="Saygin H."/>
        </authorList>
    </citation>
    <scope>NUCLEOTIDE SEQUENCE [LARGE SCALE GENOMIC DNA]</scope>
    <source>
        <strain evidence="10 11">H3C3</strain>
    </source>
</reference>
<keyword evidence="6 7" id="KW-0472">Membrane</keyword>
<keyword evidence="8" id="KW-0732">Signal</keyword>
<evidence type="ECO:0000256" key="7">
    <source>
        <dbReference type="RuleBase" id="RU363032"/>
    </source>
</evidence>